<name>A0AA41X0R5_9ALTE</name>
<comment type="caution">
    <text evidence="2">The sequence shown here is derived from an EMBL/GenBank/DDBJ whole genome shotgun (WGS) entry which is preliminary data.</text>
</comment>
<dbReference type="Pfam" id="PF00930">
    <property type="entry name" value="DPPIV_N"/>
    <property type="match status" value="1"/>
</dbReference>
<dbReference type="InterPro" id="IPR002469">
    <property type="entry name" value="Peptidase_S9B_N"/>
</dbReference>
<reference evidence="2" key="1">
    <citation type="submission" date="2022-07" db="EMBL/GenBank/DDBJ databases">
        <title>Characterization of the Novel Bacterium Alteromonas immobilis LMIT006 and Alteromonas gregis LMIT007.</title>
        <authorList>
            <person name="Lin X."/>
        </authorList>
    </citation>
    <scope>NUCLEOTIDE SEQUENCE</scope>
    <source>
        <strain evidence="2">LMIT007</strain>
    </source>
</reference>
<feature type="domain" description="Dipeptidylpeptidase IV N-terminal" evidence="1">
    <location>
        <begin position="1"/>
        <end position="77"/>
    </location>
</feature>
<sequence>KIAFTKVDESPVDVITRSEIYADDIKLIEQKYPKAGTPNVLVELAIQDINSGDRTWVDLGKDKDIYFARGKWMPNSTT</sequence>
<dbReference type="Proteomes" id="UP001165413">
    <property type="component" value="Unassembled WGS sequence"/>
</dbReference>
<protein>
    <submittedName>
        <fullName evidence="2">DPP IV N-terminal domain-containing protein</fullName>
    </submittedName>
</protein>
<organism evidence="2 3">
    <name type="scientific">Opacimonas viscosa</name>
    <dbReference type="NCBI Taxonomy" id="2961944"/>
    <lineage>
        <taxon>Bacteria</taxon>
        <taxon>Pseudomonadati</taxon>
        <taxon>Pseudomonadota</taxon>
        <taxon>Gammaproteobacteria</taxon>
        <taxon>Alteromonadales</taxon>
        <taxon>Alteromonadaceae</taxon>
        <taxon>Opacimonas</taxon>
    </lineage>
</organism>
<dbReference type="GO" id="GO:0006508">
    <property type="term" value="P:proteolysis"/>
    <property type="evidence" value="ECO:0007669"/>
    <property type="project" value="InterPro"/>
</dbReference>
<proteinExistence type="predicted"/>
<evidence type="ECO:0000313" key="3">
    <source>
        <dbReference type="Proteomes" id="UP001165413"/>
    </source>
</evidence>
<feature type="non-terminal residue" evidence="2">
    <location>
        <position position="78"/>
    </location>
</feature>
<dbReference type="RefSeq" id="WP_254102845.1">
    <property type="nucleotide sequence ID" value="NZ_JANATA010000320.1"/>
</dbReference>
<evidence type="ECO:0000259" key="1">
    <source>
        <dbReference type="Pfam" id="PF00930"/>
    </source>
</evidence>
<evidence type="ECO:0000313" key="2">
    <source>
        <dbReference type="EMBL" id="MCP3430002.1"/>
    </source>
</evidence>
<dbReference type="EMBL" id="JANATA010000320">
    <property type="protein sequence ID" value="MCP3430002.1"/>
    <property type="molecule type" value="Genomic_DNA"/>
</dbReference>
<accession>A0AA41X0R5</accession>
<feature type="non-terminal residue" evidence="2">
    <location>
        <position position="1"/>
    </location>
</feature>
<dbReference type="Gene3D" id="2.140.10.30">
    <property type="entry name" value="Dipeptidylpeptidase IV, N-terminal domain"/>
    <property type="match status" value="1"/>
</dbReference>
<gene>
    <name evidence="2" type="ORF">NLF92_13765</name>
</gene>
<keyword evidence="3" id="KW-1185">Reference proteome</keyword>
<dbReference type="AlphaFoldDB" id="A0AA41X0R5"/>